<evidence type="ECO:0000313" key="9">
    <source>
        <dbReference type="Proteomes" id="UP000032430"/>
    </source>
</evidence>
<dbReference type="HOGENOM" id="CLU_113213_2_1_6"/>
<comment type="similarity">
    <text evidence="6 7">Belongs to the FliO/MopB family.</text>
</comment>
<evidence type="ECO:0000256" key="3">
    <source>
        <dbReference type="ARBA" id="ARBA00022989"/>
    </source>
</evidence>
<name>A0A098G3B6_9GAMM</name>
<dbReference type="PANTHER" id="PTHR38766">
    <property type="entry name" value="FLAGELLAR PROTEIN FLIO"/>
    <property type="match status" value="1"/>
</dbReference>
<keyword evidence="4 7" id="KW-0472">Membrane</keyword>
<organism evidence="8 9">
    <name type="scientific">Legionella fallonii LLAP-10</name>
    <dbReference type="NCBI Taxonomy" id="1212491"/>
    <lineage>
        <taxon>Bacteria</taxon>
        <taxon>Pseudomonadati</taxon>
        <taxon>Pseudomonadota</taxon>
        <taxon>Gammaproteobacteria</taxon>
        <taxon>Legionellales</taxon>
        <taxon>Legionellaceae</taxon>
        <taxon>Legionella</taxon>
    </lineage>
</organism>
<keyword evidence="1 7" id="KW-1003">Cell membrane</keyword>
<dbReference type="EMBL" id="LN614827">
    <property type="protein sequence ID" value="CEG56471.1"/>
    <property type="molecule type" value="Genomic_DNA"/>
</dbReference>
<keyword evidence="2 7" id="KW-0812">Transmembrane</keyword>
<dbReference type="STRING" id="1212491.LFA_1032"/>
<proteinExistence type="inferred from homology"/>
<dbReference type="GO" id="GO:0009425">
    <property type="term" value="C:bacterial-type flagellum basal body"/>
    <property type="evidence" value="ECO:0007669"/>
    <property type="project" value="UniProtKB-SubCell"/>
</dbReference>
<keyword evidence="8" id="KW-0282">Flagellum</keyword>
<dbReference type="InterPro" id="IPR052205">
    <property type="entry name" value="FliO/MopB"/>
</dbReference>
<evidence type="ECO:0000256" key="1">
    <source>
        <dbReference type="ARBA" id="ARBA00022475"/>
    </source>
</evidence>
<dbReference type="Pfam" id="PF04347">
    <property type="entry name" value="FliO"/>
    <property type="match status" value="1"/>
</dbReference>
<keyword evidence="8" id="KW-0966">Cell projection</keyword>
<dbReference type="Proteomes" id="UP000032430">
    <property type="component" value="Chromosome I"/>
</dbReference>
<dbReference type="GO" id="GO:0005886">
    <property type="term" value="C:plasma membrane"/>
    <property type="evidence" value="ECO:0007669"/>
    <property type="project" value="UniProtKB-SubCell"/>
</dbReference>
<dbReference type="OrthoDB" id="5741235at2"/>
<accession>A0A098G3B6</accession>
<keyword evidence="8" id="KW-0969">Cilium</keyword>
<sequence>MIKVRFIISLFFLFMSRWALALPTDGANLISRNELLRLITGLLMVLLVIVCLSWIVKRLNVVKLSTSKGFQSIASMTLGAKEKIILLKVGERYLLVGVGASTVNTLHDFGEQLPAGFDAENKTTFAELLKSAVGKK</sequence>
<comment type="subcellular location">
    <subcellularLocation>
        <location evidence="7">Cell membrane</location>
    </subcellularLocation>
    <subcellularLocation>
        <location evidence="7">Bacterial flagellum basal body</location>
    </subcellularLocation>
</comment>
<evidence type="ECO:0000256" key="4">
    <source>
        <dbReference type="ARBA" id="ARBA00023136"/>
    </source>
</evidence>
<protein>
    <recommendedName>
        <fullName evidence="7">Flagellar protein</fullName>
    </recommendedName>
</protein>
<dbReference type="PANTHER" id="PTHR38766:SF1">
    <property type="entry name" value="FLAGELLAR PROTEIN FLIO"/>
    <property type="match status" value="1"/>
</dbReference>
<evidence type="ECO:0000256" key="5">
    <source>
        <dbReference type="ARBA" id="ARBA00023143"/>
    </source>
</evidence>
<gene>
    <name evidence="8" type="primary">fliO</name>
    <name evidence="8" type="ORF">LFA_1032</name>
</gene>
<feature type="transmembrane region" description="Helical" evidence="7">
    <location>
        <begin position="37"/>
        <end position="56"/>
    </location>
</feature>
<evidence type="ECO:0000256" key="7">
    <source>
        <dbReference type="RuleBase" id="RU362064"/>
    </source>
</evidence>
<dbReference type="NCBIfam" id="TIGR03500">
    <property type="entry name" value="FliO_TIGR"/>
    <property type="match status" value="1"/>
</dbReference>
<dbReference type="InterPro" id="IPR022781">
    <property type="entry name" value="Flagellar_biosynth_FliO"/>
</dbReference>
<keyword evidence="9" id="KW-1185">Reference proteome</keyword>
<evidence type="ECO:0000256" key="6">
    <source>
        <dbReference type="ARBA" id="ARBA00037937"/>
    </source>
</evidence>
<evidence type="ECO:0000313" key="8">
    <source>
        <dbReference type="EMBL" id="CEG56471.1"/>
    </source>
</evidence>
<dbReference type="AlphaFoldDB" id="A0A098G3B6"/>
<reference evidence="9" key="1">
    <citation type="submission" date="2014-09" db="EMBL/GenBank/DDBJ databases">
        <authorList>
            <person name="Gomez-Valero L."/>
        </authorList>
    </citation>
    <scope>NUCLEOTIDE SEQUENCE [LARGE SCALE GENOMIC DNA]</scope>
    <source>
        <strain evidence="9">ATCC700992</strain>
    </source>
</reference>
<dbReference type="KEGG" id="lfa:LFA_1032"/>
<dbReference type="GO" id="GO:0044781">
    <property type="term" value="P:bacterial-type flagellum organization"/>
    <property type="evidence" value="ECO:0007669"/>
    <property type="project" value="UniProtKB-UniRule"/>
</dbReference>
<keyword evidence="5 7" id="KW-0975">Bacterial flagellum</keyword>
<evidence type="ECO:0000256" key="2">
    <source>
        <dbReference type="ARBA" id="ARBA00022692"/>
    </source>
</evidence>
<keyword evidence="3 7" id="KW-1133">Transmembrane helix</keyword>